<protein>
    <submittedName>
        <fullName evidence="2">Uncharacterized protein</fullName>
    </submittedName>
</protein>
<feature type="region of interest" description="Disordered" evidence="1">
    <location>
        <begin position="240"/>
        <end position="276"/>
    </location>
</feature>
<proteinExistence type="predicted"/>
<keyword evidence="3" id="KW-1185">Reference proteome</keyword>
<evidence type="ECO:0000313" key="2">
    <source>
        <dbReference type="EMBL" id="CAB0015766.1"/>
    </source>
</evidence>
<feature type="region of interest" description="Disordered" evidence="1">
    <location>
        <begin position="1"/>
        <end position="31"/>
    </location>
</feature>
<feature type="non-terminal residue" evidence="2">
    <location>
        <position position="1"/>
    </location>
</feature>
<evidence type="ECO:0000313" key="3">
    <source>
        <dbReference type="Proteomes" id="UP000479000"/>
    </source>
</evidence>
<feature type="compositionally biased region" description="Polar residues" evidence="1">
    <location>
        <begin position="1"/>
        <end position="12"/>
    </location>
</feature>
<evidence type="ECO:0000256" key="1">
    <source>
        <dbReference type="SAM" id="MobiDB-lite"/>
    </source>
</evidence>
<gene>
    <name evidence="2" type="ORF">NTEN_LOCUS20106</name>
</gene>
<organism evidence="2 3">
    <name type="scientific">Nesidiocoris tenuis</name>
    <dbReference type="NCBI Taxonomy" id="355587"/>
    <lineage>
        <taxon>Eukaryota</taxon>
        <taxon>Metazoa</taxon>
        <taxon>Ecdysozoa</taxon>
        <taxon>Arthropoda</taxon>
        <taxon>Hexapoda</taxon>
        <taxon>Insecta</taxon>
        <taxon>Pterygota</taxon>
        <taxon>Neoptera</taxon>
        <taxon>Paraneoptera</taxon>
        <taxon>Hemiptera</taxon>
        <taxon>Heteroptera</taxon>
        <taxon>Panheteroptera</taxon>
        <taxon>Cimicomorpha</taxon>
        <taxon>Miridae</taxon>
        <taxon>Dicyphina</taxon>
        <taxon>Nesidiocoris</taxon>
    </lineage>
</organism>
<accession>A0A6H5HN54</accession>
<sequence>TRGTASGRSSRQFPPHGTAALAPAAQRPSGQNASCTVTRCLRRGPSAEGVISSPTVRRTSGVQVLTATTTTMARILTLIIISCKWGECLKSDAPYAQKPSAERRRMKFLKTASSSDCITTEANYPAERCELNRRRDEQAEKIARNRRRRSCVGPPKREHSMIPIRVWAEQRVRTISRISVNVLVLKTAFKDHASKDIASRIRNATDPFGPTHNWSGLQGPQSYSLANLGSVEPDHLQQEIDKEPQQYTPQYDVGQYRQRPRYRPQTVQTPQPPQNEYKYQDVDYQYRPEVVLQYQTPAPIRTVQQYDNRYNQEQPPAYKPRKKLPPVKQHLTEISRPAIRPNLYAPQNVELRPYSRKPTPFTYQTASTTIDMTEPTVSIMQSQEIEVGTESTRFQTPIVTVTPKYKPMYSSSAPKYHAVYVAKTTTTPAPVKLTMNQKPKLTIKIEVKLTMKQKLKLTTNQKHELIVKLTMNQILKLTIEIEVKLTMKQ</sequence>
<dbReference type="AlphaFoldDB" id="A0A6H5HN54"/>
<reference evidence="2 3" key="1">
    <citation type="submission" date="2020-02" db="EMBL/GenBank/DDBJ databases">
        <authorList>
            <person name="Ferguson B K."/>
        </authorList>
    </citation>
    <scope>NUCLEOTIDE SEQUENCE [LARGE SCALE GENOMIC DNA]</scope>
</reference>
<dbReference type="Proteomes" id="UP000479000">
    <property type="component" value="Unassembled WGS sequence"/>
</dbReference>
<dbReference type="EMBL" id="CADCXU010029459">
    <property type="protein sequence ID" value="CAB0015766.1"/>
    <property type="molecule type" value="Genomic_DNA"/>
</dbReference>
<name>A0A6H5HN54_9HEMI</name>